<accession>A0A067KRY9</accession>
<evidence type="ECO:0000256" key="4">
    <source>
        <dbReference type="PROSITE-ProRule" id="PRU00094"/>
    </source>
</evidence>
<sequence>MGKQGPCHHCGTQSTPLWRNGPPEKPVLCNACGSRYRIRGSLANYVPKHAQGQPIAKRTRINSKEENIKIEEFSNDSYHSSTSSGDSTGTKSSSESAMSYPLCCCKIEAEDGGEIPGLIQESSWKSCIPSKKRSLVVHRNLSPIEKLQRDLRNILKYEKPSILSENEDDLLIYNANNLQVSCNEIGLGSTFLTPSTTSKELPIETHSSMDKLKKMGPAADMSMSLIDIKEELSP</sequence>
<evidence type="ECO:0000313" key="8">
    <source>
        <dbReference type="Proteomes" id="UP000027138"/>
    </source>
</evidence>
<keyword evidence="4" id="KW-0863">Zinc-finger</keyword>
<dbReference type="InterPro" id="IPR013088">
    <property type="entry name" value="Znf_NHR/GATA"/>
</dbReference>
<dbReference type="CDD" id="cd00202">
    <property type="entry name" value="ZnF_GATA"/>
    <property type="match status" value="1"/>
</dbReference>
<dbReference type="SUPFAM" id="SSF57716">
    <property type="entry name" value="Glucocorticoid receptor-like (DNA-binding domain)"/>
    <property type="match status" value="1"/>
</dbReference>
<dbReference type="SMART" id="SM00401">
    <property type="entry name" value="ZnF_GATA"/>
    <property type="match status" value="1"/>
</dbReference>
<dbReference type="PANTHER" id="PTHR46855">
    <property type="entry name" value="OSJNBB0038F03.10 PROTEIN"/>
    <property type="match status" value="1"/>
</dbReference>
<dbReference type="Proteomes" id="UP000027138">
    <property type="component" value="Unassembled WGS sequence"/>
</dbReference>
<reference evidence="7 8" key="1">
    <citation type="journal article" date="2014" name="PLoS ONE">
        <title>Global Analysis of Gene Expression Profiles in Physic Nut (Jatropha curcas L.) Seedlings Exposed to Salt Stress.</title>
        <authorList>
            <person name="Zhang L."/>
            <person name="Zhang C."/>
            <person name="Wu P."/>
            <person name="Chen Y."/>
            <person name="Li M."/>
            <person name="Jiang H."/>
            <person name="Wu G."/>
        </authorList>
    </citation>
    <scope>NUCLEOTIDE SEQUENCE [LARGE SCALE GENOMIC DNA]</scope>
    <source>
        <strain evidence="8">cv. GZQX0401</strain>
        <tissue evidence="7">Young leaves</tissue>
    </source>
</reference>
<dbReference type="AlphaFoldDB" id="A0A067KRY9"/>
<evidence type="ECO:0000313" key="7">
    <source>
        <dbReference type="EMBL" id="KDP38897.1"/>
    </source>
</evidence>
<dbReference type="PROSITE" id="PS00344">
    <property type="entry name" value="GATA_ZN_FINGER_1"/>
    <property type="match status" value="1"/>
</dbReference>
<evidence type="ECO:0000256" key="2">
    <source>
        <dbReference type="ARBA" id="ARBA00023125"/>
    </source>
</evidence>
<keyword evidence="2" id="KW-0238">DNA-binding</keyword>
<keyword evidence="4" id="KW-0862">Zinc</keyword>
<evidence type="ECO:0000256" key="3">
    <source>
        <dbReference type="ARBA" id="ARBA00023163"/>
    </source>
</evidence>
<proteinExistence type="predicted"/>
<evidence type="ECO:0000259" key="6">
    <source>
        <dbReference type="PROSITE" id="PS50114"/>
    </source>
</evidence>
<dbReference type="EMBL" id="KK914355">
    <property type="protein sequence ID" value="KDP38897.1"/>
    <property type="molecule type" value="Genomic_DNA"/>
</dbReference>
<feature type="region of interest" description="Disordered" evidence="5">
    <location>
        <begin position="72"/>
        <end position="93"/>
    </location>
</feature>
<keyword evidence="3" id="KW-0804">Transcription</keyword>
<dbReference type="PROSITE" id="PS50114">
    <property type="entry name" value="GATA_ZN_FINGER_2"/>
    <property type="match status" value="1"/>
</dbReference>
<keyword evidence="4" id="KW-0479">Metal-binding</keyword>
<evidence type="ECO:0000256" key="1">
    <source>
        <dbReference type="ARBA" id="ARBA00023015"/>
    </source>
</evidence>
<keyword evidence="8" id="KW-1185">Reference proteome</keyword>
<dbReference type="Gene3D" id="3.30.50.10">
    <property type="entry name" value="Erythroid Transcription Factor GATA-1, subunit A"/>
    <property type="match status" value="1"/>
</dbReference>
<protein>
    <recommendedName>
        <fullName evidence="6">GATA-type domain-containing protein</fullName>
    </recommendedName>
</protein>
<dbReference type="InterPro" id="IPR000679">
    <property type="entry name" value="Znf_GATA"/>
</dbReference>
<keyword evidence="1" id="KW-0805">Transcription regulation</keyword>
<evidence type="ECO:0000256" key="5">
    <source>
        <dbReference type="SAM" id="MobiDB-lite"/>
    </source>
</evidence>
<gene>
    <name evidence="7" type="ORF">JCGZ_05054</name>
</gene>
<dbReference type="GO" id="GO:0006355">
    <property type="term" value="P:regulation of DNA-templated transcription"/>
    <property type="evidence" value="ECO:0007669"/>
    <property type="project" value="InterPro"/>
</dbReference>
<dbReference type="GO" id="GO:0008270">
    <property type="term" value="F:zinc ion binding"/>
    <property type="evidence" value="ECO:0007669"/>
    <property type="project" value="UniProtKB-KW"/>
</dbReference>
<organism evidence="7 8">
    <name type="scientific">Jatropha curcas</name>
    <name type="common">Barbados nut</name>
    <dbReference type="NCBI Taxonomy" id="180498"/>
    <lineage>
        <taxon>Eukaryota</taxon>
        <taxon>Viridiplantae</taxon>
        <taxon>Streptophyta</taxon>
        <taxon>Embryophyta</taxon>
        <taxon>Tracheophyta</taxon>
        <taxon>Spermatophyta</taxon>
        <taxon>Magnoliopsida</taxon>
        <taxon>eudicotyledons</taxon>
        <taxon>Gunneridae</taxon>
        <taxon>Pentapetalae</taxon>
        <taxon>rosids</taxon>
        <taxon>fabids</taxon>
        <taxon>Malpighiales</taxon>
        <taxon>Euphorbiaceae</taxon>
        <taxon>Crotonoideae</taxon>
        <taxon>Jatropheae</taxon>
        <taxon>Jatropha</taxon>
    </lineage>
</organism>
<dbReference type="OrthoDB" id="515401at2759"/>
<feature type="compositionally biased region" description="Low complexity" evidence="5">
    <location>
        <begin position="75"/>
        <end position="93"/>
    </location>
</feature>
<feature type="domain" description="GATA-type" evidence="6">
    <location>
        <begin position="7"/>
        <end position="58"/>
    </location>
</feature>
<dbReference type="Pfam" id="PF00320">
    <property type="entry name" value="GATA"/>
    <property type="match status" value="1"/>
</dbReference>
<dbReference type="GO" id="GO:0043565">
    <property type="term" value="F:sequence-specific DNA binding"/>
    <property type="evidence" value="ECO:0007669"/>
    <property type="project" value="InterPro"/>
</dbReference>
<dbReference type="InterPro" id="IPR044589">
    <property type="entry name" value="GATA26/27"/>
</dbReference>
<name>A0A067KRY9_JATCU</name>
<dbReference type="PANTHER" id="PTHR46855:SF21">
    <property type="entry name" value="GATA ZINC FINGER PROTEIN"/>
    <property type="match status" value="1"/>
</dbReference>